<gene>
    <name evidence="1" type="ORF">G3I29_10045</name>
</gene>
<proteinExistence type="predicted"/>
<protein>
    <submittedName>
        <fullName evidence="1">Uncharacterized protein</fullName>
    </submittedName>
</protein>
<dbReference type="AlphaFoldDB" id="A0A6N9U4U7"/>
<evidence type="ECO:0000313" key="2">
    <source>
        <dbReference type="Proteomes" id="UP000471293"/>
    </source>
</evidence>
<dbReference type="RefSeq" id="WP_164343990.1">
    <property type="nucleotide sequence ID" value="NZ_JAAGLQ010000203.1"/>
</dbReference>
<organism evidence="1 2">
    <name type="scientific">Streptomyces halstedii</name>
    <dbReference type="NCBI Taxonomy" id="1944"/>
    <lineage>
        <taxon>Bacteria</taxon>
        <taxon>Bacillati</taxon>
        <taxon>Actinomycetota</taxon>
        <taxon>Actinomycetes</taxon>
        <taxon>Kitasatosporales</taxon>
        <taxon>Streptomycetaceae</taxon>
        <taxon>Streptomyces</taxon>
    </lineage>
</organism>
<dbReference type="Proteomes" id="UP000471293">
    <property type="component" value="Unassembled WGS sequence"/>
</dbReference>
<reference evidence="1 2" key="1">
    <citation type="submission" date="2020-01" db="EMBL/GenBank/DDBJ databases">
        <title>Insect and environment-associated Actinomycetes.</title>
        <authorList>
            <person name="Currrie C."/>
            <person name="Chevrette M."/>
            <person name="Carlson C."/>
            <person name="Stubbendieck R."/>
            <person name="Wendt-Pienkowski E."/>
        </authorList>
    </citation>
    <scope>NUCLEOTIDE SEQUENCE [LARGE SCALE GENOMIC DNA]</scope>
    <source>
        <strain evidence="1 2">SID11342</strain>
    </source>
</reference>
<sequence length="109" mass="11701">MWKNKGGDRITFRKGGRGTISDGAQLQLSDLMEKADTKPECSFSWGVDTVPAGGDTWVSVNFAAGECGPVPGEFGLYAYHVEKTGELRLSPAVEHPRAGEIYARAKAAQ</sequence>
<dbReference type="EMBL" id="JAAGLQ010000203">
    <property type="protein sequence ID" value="NEA15865.1"/>
    <property type="molecule type" value="Genomic_DNA"/>
</dbReference>
<evidence type="ECO:0000313" key="1">
    <source>
        <dbReference type="EMBL" id="NEA15865.1"/>
    </source>
</evidence>
<accession>A0A6N9U4U7</accession>
<comment type="caution">
    <text evidence="1">The sequence shown here is derived from an EMBL/GenBank/DDBJ whole genome shotgun (WGS) entry which is preliminary data.</text>
</comment>
<name>A0A6N9U4U7_STRHA</name>